<comment type="function">
    <text evidence="1 6">Component of the ribosome assembly machinery. Nuclear paralog of the ribosomal protein P0, it binds pre-60S subunits at an early stage of assembly in the nucleolus, and is replaced by P0 in cytoplasmic pre-60S subunits and mature 80S ribosomes.</text>
</comment>
<evidence type="ECO:0000256" key="3">
    <source>
        <dbReference type="ARBA" id="ARBA00011117"/>
    </source>
</evidence>
<dbReference type="InterPro" id="IPR043164">
    <property type="entry name" value="Ribosomal_uL10-like_insert_sf"/>
</dbReference>
<dbReference type="PANTHER" id="PTHR45841:SF1">
    <property type="entry name" value="MRNA TURNOVER PROTEIN 4 HOMOLOG"/>
    <property type="match status" value="1"/>
</dbReference>
<name>A0ABR1F9B4_9ASCO</name>
<evidence type="ECO:0000313" key="9">
    <source>
        <dbReference type="Proteomes" id="UP001498771"/>
    </source>
</evidence>
<evidence type="ECO:0000256" key="1">
    <source>
        <dbReference type="ARBA" id="ARBA00004046"/>
    </source>
</evidence>
<reference evidence="8 9" key="1">
    <citation type="submission" date="2024-03" db="EMBL/GenBank/DDBJ databases">
        <title>Genome-scale model development and genomic sequencing of the oleaginous clade Lipomyces.</title>
        <authorList>
            <consortium name="Lawrence Berkeley National Laboratory"/>
            <person name="Czajka J.J."/>
            <person name="Han Y."/>
            <person name="Kim J."/>
            <person name="Mondo S.J."/>
            <person name="Hofstad B.A."/>
            <person name="Robles A."/>
            <person name="Haridas S."/>
            <person name="Riley R."/>
            <person name="LaButti K."/>
            <person name="Pangilinan J."/>
            <person name="Andreopoulos W."/>
            <person name="Lipzen A."/>
            <person name="Yan J."/>
            <person name="Wang M."/>
            <person name="Ng V."/>
            <person name="Grigoriev I.V."/>
            <person name="Spatafora J.W."/>
            <person name="Magnuson J.K."/>
            <person name="Baker S.E."/>
            <person name="Pomraning K.R."/>
        </authorList>
    </citation>
    <scope>NUCLEOTIDE SEQUENCE [LARGE SCALE GENOMIC DNA]</scope>
    <source>
        <strain evidence="8 9">Phaff 52-87</strain>
    </source>
</reference>
<dbReference type="InterPro" id="IPR033867">
    <property type="entry name" value="Mrt4"/>
</dbReference>
<comment type="subcellular location">
    <subcellularLocation>
        <location evidence="6">Cytoplasm</location>
    </subcellularLocation>
    <subcellularLocation>
        <location evidence="6">Nucleus</location>
        <location evidence="6">Nucleolus</location>
    </subcellularLocation>
</comment>
<comment type="similarity">
    <text evidence="2 6">Belongs to the universal ribosomal protein uL10 family.</text>
</comment>
<proteinExistence type="inferred from homology"/>
<dbReference type="GeneID" id="90037886"/>
<dbReference type="InterPro" id="IPR040637">
    <property type="entry name" value="Ribosomal_uL10-like_insert"/>
</dbReference>
<dbReference type="PANTHER" id="PTHR45841">
    <property type="entry name" value="MRNA TURNOVER PROTEIN 4 MRTO4"/>
    <property type="match status" value="1"/>
</dbReference>
<dbReference type="Proteomes" id="UP001498771">
    <property type="component" value="Unassembled WGS sequence"/>
</dbReference>
<keyword evidence="9" id="KW-1185">Reference proteome</keyword>
<comment type="subunit">
    <text evidence="3 6">Associates with the pre-60S ribosomal particle.</text>
</comment>
<accession>A0ABR1F9B4</accession>
<keyword evidence="6" id="KW-0690">Ribosome biogenesis</keyword>
<comment type="caution">
    <text evidence="8">The sequence shown here is derived from an EMBL/GenBank/DDBJ whole genome shotgun (WGS) entry which is preliminary data.</text>
</comment>
<dbReference type="EMBL" id="JBBJBU010000004">
    <property type="protein sequence ID" value="KAK7205738.1"/>
    <property type="molecule type" value="Genomic_DNA"/>
</dbReference>
<dbReference type="RefSeq" id="XP_064768771.1">
    <property type="nucleotide sequence ID" value="XM_064912374.1"/>
</dbReference>
<evidence type="ECO:0000256" key="2">
    <source>
        <dbReference type="ARBA" id="ARBA00008889"/>
    </source>
</evidence>
<keyword evidence="5 6" id="KW-0539">Nucleus</keyword>
<keyword evidence="8" id="KW-0689">Ribosomal protein</keyword>
<organism evidence="8 9">
    <name type="scientific">Myxozyma melibiosi</name>
    <dbReference type="NCBI Taxonomy" id="54550"/>
    <lineage>
        <taxon>Eukaryota</taxon>
        <taxon>Fungi</taxon>
        <taxon>Dikarya</taxon>
        <taxon>Ascomycota</taxon>
        <taxon>Saccharomycotina</taxon>
        <taxon>Lipomycetes</taxon>
        <taxon>Lipomycetales</taxon>
        <taxon>Lipomycetaceae</taxon>
        <taxon>Myxozyma</taxon>
    </lineage>
</organism>
<dbReference type="SUPFAM" id="SSF160369">
    <property type="entry name" value="Ribosomal protein L10-like"/>
    <property type="match status" value="1"/>
</dbReference>
<keyword evidence="8" id="KW-0687">Ribonucleoprotein</keyword>
<evidence type="ECO:0000256" key="6">
    <source>
        <dbReference type="RuleBase" id="RU364039"/>
    </source>
</evidence>
<dbReference type="InterPro" id="IPR051742">
    <property type="entry name" value="Ribosome_Assembly_uL10"/>
</dbReference>
<dbReference type="Gene3D" id="3.30.70.1730">
    <property type="match status" value="1"/>
</dbReference>
<keyword evidence="4 6" id="KW-0963">Cytoplasm</keyword>
<evidence type="ECO:0000256" key="5">
    <source>
        <dbReference type="ARBA" id="ARBA00023242"/>
    </source>
</evidence>
<gene>
    <name evidence="8" type="ORF">BZA70DRAFT_276933</name>
</gene>
<evidence type="ECO:0000256" key="4">
    <source>
        <dbReference type="ARBA" id="ARBA00022490"/>
    </source>
</evidence>
<dbReference type="GO" id="GO:0005840">
    <property type="term" value="C:ribosome"/>
    <property type="evidence" value="ECO:0007669"/>
    <property type="project" value="UniProtKB-KW"/>
</dbReference>
<dbReference type="Pfam" id="PF17777">
    <property type="entry name" value="RL10P_insert"/>
    <property type="match status" value="1"/>
</dbReference>
<dbReference type="Pfam" id="PF00466">
    <property type="entry name" value="Ribosomal_L10"/>
    <property type="match status" value="1"/>
</dbReference>
<dbReference type="InterPro" id="IPR043141">
    <property type="entry name" value="Ribosomal_uL10-like_sf"/>
</dbReference>
<dbReference type="InterPro" id="IPR001790">
    <property type="entry name" value="Ribosomal_uL10"/>
</dbReference>
<evidence type="ECO:0000259" key="7">
    <source>
        <dbReference type="Pfam" id="PF17777"/>
    </source>
</evidence>
<feature type="domain" description="Large ribosomal subunit protein uL10-like insertion" evidence="7">
    <location>
        <begin position="126"/>
        <end position="207"/>
    </location>
</feature>
<sequence length="251" mass="28178">MPKSKRSKLITLTKTQKKGREGKETLFSQIRDCLEVYKFVWVFDVANMRNSFLKDVRRQWAGSRLLFGRTKVMAKALGLTREEEARDGLSKLARHVKGSVGLLMTNESPESVQVFFDEYTQNDFPRAGQTATVDFTLPAGIIYSRGGQIAAEDDLPLPHSLESTLRVQLGVPTTLKNGKVTIENEFVVCREGDLLDAKQTRLLKLFGLACSEFKVRLVAYWEDGVVHEIDTTESVGQDRDVDLDDASGDDE</sequence>
<evidence type="ECO:0000313" key="8">
    <source>
        <dbReference type="EMBL" id="KAK7205738.1"/>
    </source>
</evidence>
<dbReference type="CDD" id="cd05796">
    <property type="entry name" value="Ribosomal_P0_like"/>
    <property type="match status" value="1"/>
</dbReference>
<protein>
    <recommendedName>
        <fullName evidence="6">Ribosome assembly factor mrt4</fullName>
    </recommendedName>
</protein>
<dbReference type="Gene3D" id="3.90.105.20">
    <property type="match status" value="1"/>
</dbReference>